<evidence type="ECO:0000313" key="3">
    <source>
        <dbReference type="Proteomes" id="UP000762676"/>
    </source>
</evidence>
<proteinExistence type="predicted"/>
<dbReference type="AlphaFoldDB" id="A0AAV4IG97"/>
<gene>
    <name evidence="2" type="ORF">ElyMa_001244600</name>
</gene>
<sequence length="88" mass="10033">MKSSNKPKCNLTAGEGGGRRRRDNANPSSRILRSRKQTTRTKRRKSFMEKPLSIFPKKFCSARPPFLELGYIDRDLDSIVFGRPSECG</sequence>
<feature type="region of interest" description="Disordered" evidence="1">
    <location>
        <begin position="1"/>
        <end position="47"/>
    </location>
</feature>
<evidence type="ECO:0000313" key="2">
    <source>
        <dbReference type="EMBL" id="GFS07206.1"/>
    </source>
</evidence>
<protein>
    <submittedName>
        <fullName evidence="2">Uncharacterized protein</fullName>
    </submittedName>
</protein>
<accession>A0AAV4IG97</accession>
<feature type="compositionally biased region" description="Basic residues" evidence="1">
    <location>
        <begin position="32"/>
        <end position="45"/>
    </location>
</feature>
<name>A0AAV4IG97_9GAST</name>
<keyword evidence="3" id="KW-1185">Reference proteome</keyword>
<organism evidence="2 3">
    <name type="scientific">Elysia marginata</name>
    <dbReference type="NCBI Taxonomy" id="1093978"/>
    <lineage>
        <taxon>Eukaryota</taxon>
        <taxon>Metazoa</taxon>
        <taxon>Spiralia</taxon>
        <taxon>Lophotrochozoa</taxon>
        <taxon>Mollusca</taxon>
        <taxon>Gastropoda</taxon>
        <taxon>Heterobranchia</taxon>
        <taxon>Euthyneura</taxon>
        <taxon>Panpulmonata</taxon>
        <taxon>Sacoglossa</taxon>
        <taxon>Placobranchoidea</taxon>
        <taxon>Plakobranchidae</taxon>
        <taxon>Elysia</taxon>
    </lineage>
</organism>
<reference evidence="2 3" key="1">
    <citation type="journal article" date="2021" name="Elife">
        <title>Chloroplast acquisition without the gene transfer in kleptoplastic sea slugs, Plakobranchus ocellatus.</title>
        <authorList>
            <person name="Maeda T."/>
            <person name="Takahashi S."/>
            <person name="Yoshida T."/>
            <person name="Shimamura S."/>
            <person name="Takaki Y."/>
            <person name="Nagai Y."/>
            <person name="Toyoda A."/>
            <person name="Suzuki Y."/>
            <person name="Arimoto A."/>
            <person name="Ishii H."/>
            <person name="Satoh N."/>
            <person name="Nishiyama T."/>
            <person name="Hasebe M."/>
            <person name="Maruyama T."/>
            <person name="Minagawa J."/>
            <person name="Obokata J."/>
            <person name="Shigenobu S."/>
        </authorList>
    </citation>
    <scope>NUCLEOTIDE SEQUENCE [LARGE SCALE GENOMIC DNA]</scope>
</reference>
<comment type="caution">
    <text evidence="2">The sequence shown here is derived from an EMBL/GenBank/DDBJ whole genome shotgun (WGS) entry which is preliminary data.</text>
</comment>
<dbReference type="EMBL" id="BMAT01002452">
    <property type="protein sequence ID" value="GFS07206.1"/>
    <property type="molecule type" value="Genomic_DNA"/>
</dbReference>
<evidence type="ECO:0000256" key="1">
    <source>
        <dbReference type="SAM" id="MobiDB-lite"/>
    </source>
</evidence>
<dbReference type="Proteomes" id="UP000762676">
    <property type="component" value="Unassembled WGS sequence"/>
</dbReference>